<sequence length="122" mass="13357">MKQLQTGLFAHGIFKGFVNKQGRPNAQGIAKSRLTCAVEVLTHTEFGPVTEMKVFGVNDDLVQAGIPPRMSTLQDKPVMLPFTIREWEFNGKSGVSVNLCFSIKQLLDADAVLIKHTDAKAA</sequence>
<gene>
    <name evidence="1" type="ORF">SAMN05660691_02443</name>
</gene>
<reference evidence="2" key="1">
    <citation type="submission" date="2016-10" db="EMBL/GenBank/DDBJ databases">
        <authorList>
            <person name="Varghese N."/>
            <person name="Submissions S."/>
        </authorList>
    </citation>
    <scope>NUCLEOTIDE SEQUENCE [LARGE SCALE GENOMIC DNA]</scope>
    <source>
        <strain evidence="2">DSM 17616</strain>
    </source>
</reference>
<dbReference type="Proteomes" id="UP000199371">
    <property type="component" value="Unassembled WGS sequence"/>
</dbReference>
<proteinExistence type="predicted"/>
<evidence type="ECO:0000313" key="1">
    <source>
        <dbReference type="EMBL" id="SEH96503.1"/>
    </source>
</evidence>
<keyword evidence="2" id="KW-1185">Reference proteome</keyword>
<accession>A0A1H6ME69</accession>
<protein>
    <submittedName>
        <fullName evidence="1">Uncharacterized protein</fullName>
    </submittedName>
</protein>
<organism evidence="1 2">
    <name type="scientific">Rheinheimera pacifica</name>
    <dbReference type="NCBI Taxonomy" id="173990"/>
    <lineage>
        <taxon>Bacteria</taxon>
        <taxon>Pseudomonadati</taxon>
        <taxon>Pseudomonadota</taxon>
        <taxon>Gammaproteobacteria</taxon>
        <taxon>Chromatiales</taxon>
        <taxon>Chromatiaceae</taxon>
        <taxon>Rheinheimera</taxon>
    </lineage>
</organism>
<dbReference type="AlphaFoldDB" id="A0A1H6ME69"/>
<name>A0A1H6ME69_9GAMM</name>
<dbReference type="EMBL" id="FNXF01000009">
    <property type="protein sequence ID" value="SEH96503.1"/>
    <property type="molecule type" value="Genomic_DNA"/>
</dbReference>
<evidence type="ECO:0000313" key="2">
    <source>
        <dbReference type="Proteomes" id="UP000199371"/>
    </source>
</evidence>
<dbReference type="RefSeq" id="WP_092793666.1">
    <property type="nucleotide sequence ID" value="NZ_FNXF01000009.1"/>
</dbReference>
<dbReference type="STRING" id="173990.SAMN05660691_02443"/>